<dbReference type="Pfam" id="PF00435">
    <property type="entry name" value="Spectrin"/>
    <property type="match status" value="8"/>
</dbReference>
<feature type="region of interest" description="Disordered" evidence="7">
    <location>
        <begin position="6630"/>
        <end position="6690"/>
    </location>
</feature>
<keyword evidence="4" id="KW-1133">Transmembrane helix</keyword>
<keyword evidence="3" id="KW-0677">Repeat</keyword>
<keyword evidence="10" id="KW-1185">Reference proteome</keyword>
<feature type="region of interest" description="Disordered" evidence="7">
    <location>
        <begin position="6713"/>
        <end position="6838"/>
    </location>
</feature>
<feature type="coiled-coil region" evidence="6">
    <location>
        <begin position="3784"/>
        <end position="3811"/>
    </location>
</feature>
<feature type="coiled-coil region" evidence="6">
    <location>
        <begin position="3077"/>
        <end position="3114"/>
    </location>
</feature>
<feature type="coiled-coil region" evidence="6">
    <location>
        <begin position="5061"/>
        <end position="5197"/>
    </location>
</feature>
<feature type="coiled-coil region" evidence="6">
    <location>
        <begin position="2813"/>
        <end position="2875"/>
    </location>
</feature>
<dbReference type="FunFam" id="1.20.58.60:FF:000195">
    <property type="entry name" value="Uncharacterized protein, isoform B"/>
    <property type="match status" value="1"/>
</dbReference>
<dbReference type="CDD" id="cd00176">
    <property type="entry name" value="SPEC"/>
    <property type="match status" value="10"/>
</dbReference>
<feature type="domain" description="Nesprin-1 spectrin repeats region" evidence="8">
    <location>
        <begin position="4515"/>
        <end position="4602"/>
    </location>
</feature>
<feature type="compositionally biased region" description="Basic residues" evidence="7">
    <location>
        <begin position="6819"/>
        <end position="6829"/>
    </location>
</feature>
<feature type="coiled-coil region" evidence="6">
    <location>
        <begin position="5346"/>
        <end position="5376"/>
    </location>
</feature>
<dbReference type="SUPFAM" id="SSF46966">
    <property type="entry name" value="Spectrin repeat"/>
    <property type="match status" value="42"/>
</dbReference>
<feature type="coiled-coil region" evidence="6">
    <location>
        <begin position="5414"/>
        <end position="5441"/>
    </location>
</feature>
<dbReference type="InterPro" id="IPR018159">
    <property type="entry name" value="Spectrin/alpha-actinin"/>
</dbReference>
<proteinExistence type="predicted"/>
<dbReference type="FunFam" id="1.20.58.60:FF:000188">
    <property type="entry name" value="Uncharacterized protein, isoform D"/>
    <property type="match status" value="1"/>
</dbReference>
<keyword evidence="6" id="KW-0175">Coiled coil</keyword>
<feature type="coiled-coil region" evidence="6">
    <location>
        <begin position="2485"/>
        <end position="2512"/>
    </location>
</feature>
<dbReference type="PANTHER" id="PTHR47535:SF1">
    <property type="entry name" value="NESPRIN-1"/>
    <property type="match status" value="1"/>
</dbReference>
<feature type="coiled-coil region" evidence="6">
    <location>
        <begin position="4591"/>
        <end position="4618"/>
    </location>
</feature>
<feature type="coiled-coil region" evidence="6">
    <location>
        <begin position="662"/>
        <end position="696"/>
    </location>
</feature>
<feature type="coiled-coil region" evidence="6">
    <location>
        <begin position="1903"/>
        <end position="1930"/>
    </location>
</feature>
<evidence type="ECO:0000256" key="4">
    <source>
        <dbReference type="ARBA" id="ARBA00022989"/>
    </source>
</evidence>
<feature type="coiled-coil region" evidence="6">
    <location>
        <begin position="5875"/>
        <end position="5902"/>
    </location>
</feature>
<dbReference type="Proteomes" id="UP000801492">
    <property type="component" value="Unassembled WGS sequence"/>
</dbReference>
<feature type="compositionally biased region" description="Basic residues" evidence="7">
    <location>
        <begin position="6753"/>
        <end position="6796"/>
    </location>
</feature>
<dbReference type="FunFam" id="1.20.58.60:FF:000186">
    <property type="entry name" value="nesprin-1 isoform X3"/>
    <property type="match status" value="1"/>
</dbReference>
<dbReference type="Pfam" id="PF25034">
    <property type="entry name" value="Spectrin_SYNE1"/>
    <property type="match status" value="1"/>
</dbReference>
<dbReference type="OrthoDB" id="6538186at2759"/>
<evidence type="ECO:0000256" key="2">
    <source>
        <dbReference type="ARBA" id="ARBA00022692"/>
    </source>
</evidence>
<feature type="coiled-coil region" evidence="6">
    <location>
        <begin position="6104"/>
        <end position="6153"/>
    </location>
</feature>
<keyword evidence="2" id="KW-0812">Transmembrane</keyword>
<evidence type="ECO:0000256" key="5">
    <source>
        <dbReference type="ARBA" id="ARBA00023136"/>
    </source>
</evidence>
<dbReference type="EMBL" id="VTPC01090285">
    <property type="protein sequence ID" value="KAF2883854.1"/>
    <property type="molecule type" value="Genomic_DNA"/>
</dbReference>
<feature type="coiled-coil region" evidence="6">
    <location>
        <begin position="1273"/>
        <end position="1333"/>
    </location>
</feature>
<feature type="coiled-coil region" evidence="6">
    <location>
        <begin position="4925"/>
        <end position="4987"/>
    </location>
</feature>
<evidence type="ECO:0000259" key="8">
    <source>
        <dbReference type="Pfam" id="PF25034"/>
    </source>
</evidence>
<evidence type="ECO:0000313" key="9">
    <source>
        <dbReference type="EMBL" id="KAF2883854.1"/>
    </source>
</evidence>
<dbReference type="InterPro" id="IPR057057">
    <property type="entry name" value="Spectrin_SYNE1"/>
</dbReference>
<dbReference type="GO" id="GO:0005737">
    <property type="term" value="C:cytoplasm"/>
    <property type="evidence" value="ECO:0007669"/>
    <property type="project" value="TreeGrafter"/>
</dbReference>
<feature type="coiled-coil region" evidence="6">
    <location>
        <begin position="6468"/>
        <end position="6533"/>
    </location>
</feature>
<feature type="coiled-coil region" evidence="6">
    <location>
        <begin position="4798"/>
        <end position="4828"/>
    </location>
</feature>
<evidence type="ECO:0000256" key="7">
    <source>
        <dbReference type="SAM" id="MobiDB-lite"/>
    </source>
</evidence>
<reference evidence="9" key="1">
    <citation type="submission" date="2019-08" db="EMBL/GenBank/DDBJ databases">
        <title>The genome of the North American firefly Photinus pyralis.</title>
        <authorList>
            <consortium name="Photinus pyralis genome working group"/>
            <person name="Fallon T.R."/>
            <person name="Sander Lower S.E."/>
            <person name="Weng J.-K."/>
        </authorList>
    </citation>
    <scope>NUCLEOTIDE SEQUENCE</scope>
    <source>
        <strain evidence="9">TRF0915ILg1</strain>
        <tissue evidence="9">Whole body</tissue>
    </source>
</reference>
<dbReference type="Gene3D" id="1.20.58.60">
    <property type="match status" value="30"/>
</dbReference>
<feature type="coiled-coil region" evidence="6">
    <location>
        <begin position="5274"/>
        <end position="5308"/>
    </location>
</feature>
<gene>
    <name evidence="9" type="ORF">ILUMI_22323</name>
</gene>
<name>A0A8K0CAV6_IGNLU</name>
<feature type="coiled-coil region" evidence="6">
    <location>
        <begin position="2125"/>
        <end position="2185"/>
    </location>
</feature>
<feature type="coiled-coil region" evidence="6">
    <location>
        <begin position="4101"/>
        <end position="4128"/>
    </location>
</feature>
<sequence length="6884" mass="791516">MKWLVQTLDSLVSHCPESQAIEEQKNLENLITRYKNLIPTLEVTMTKTDTLTKCYTYRREVEEVCDLLKKVKEQSKHERHPETLENVNQMIQQQEIAVTQLDLQRPNIMTMLQRGKELTKDTTAPAFILEEVKALERGWNEAYDETVEKLNKLKSTQTVWSNFTEQKTEIIELLTKAHRELQRISPGQYTSSNIPADLQTKQELSIHLRKTTEEMLRKLRDLCSKLGEMAAPTQKEILEREVTQIEESTHKTIETVQERVVFLQKLDTKWGEFQNRLGELQNWTIQDAPQMMTAIEDNVAPEDRLIKTTALKSEVAHKINLADELGAAARELILDESNPETQKVKADIIALQDRVSAIHHNVQSQSVAVVQDVENWKHYQTAVQEIKPWVDQAEIKVQMGIPKPTTLSEAIQLQGQTQQFATECDAQLKKLQGVSAISQQILTKTHAPDEVDAMHSRWTVIHDAASQWANKFDKLVGNWNDFDANAKKLEVWAVDGQESLAAQQINLDTPQVEKLEKQLAELKAFNNEISEQQAKLITLTQNSDTIGHALTPEGATAVKGRVQELKGKITKLSENVRAKINDVSDAILARHEFKAKMAEFSNWSDKLKGNVAQIDEVKADKVDAALINVHALLQEHSEKQPTFNAIYEEVKNLTLQSTPEENQVLNKEYSTLVENFQDIENQLRQKKAALEKWNDLLNWHGETSRQLSHIKYQIDSQKVSPEELQTLVNETETIINKLITWKQAAPEIDHLPGKITILDKTSGLPTNAENLVREIEVKTINLKSQLVEKIGALEKLKGHWGNFQDLQKQVVDNLGDAHKELEKIHSKIKGSPDVQNAIVEINNLLEVQAQKAPIKEELQKQGQQLMKEDMQNASTIQGIISSLDSQWDKTQDEIKAQKLKYADIIFAWKEFQEAKDRINSEMEKIEQVCDSIEIPTDYIQATTNNEKSRKALENLKKTKSLLDKVDAKAENIIKKADFIPKIESEVKSELKETHKHWCSVYEKILKVAQAAESQTIIWKHIEETKTKLLQWLTEQNSILTAAAEKPNEVEAAQAKLTKYKAELPAYQSLRQSIPNKHKQLMKLSNNQEIPMMGTLEKILDEQFAELQEKAEKLEKVTSVYGEKEKAIRKDIKDVGNKISTIREEMIKCEDLSGDNEKIMERLLKCQQLKQELQGCDNDIKKIEQQILGMKTIYPSFAESPIPKEQQNLKKRYDGVISHANKIENTLLTFLKKFHNEKYGALQRMISTHKEKIQWCRPEPGSDKYNLEVKLNALNSVQNGIQDCEKRKVELENSLKILEKVETPENYKLMLAEKDHLQLELENLQRAHDSTKELLESNISQHEKYEKLSENISSWLKDTENKVRAESTTQLDLNKIDDKIKEMKELQNDVSKFDQEIKKLMELSNAMTKEEPESRLGQFAQHLNTRYQAIVKFISNYLEKLDELNKYKELYANSIKDVEKWLEDAEKKVHSFEEFTARGSKPNQATLEELKNFASEREKGQTLLNKAVEHGEALFSGITPENRESIRSELRNLRDKSEALIDKVNGIYKQVETILMQRHSFEDSLQQVKLWISDAENKLGDKLGLDATLPEKKDTLHKYKSLAQDVNLHKTILQQLKDKIKQLGDSEADSGLHESLESYKQLSNEVNSRITTVEKYVNNHESYNQAIEKCRDWLSALTGEAALLIDDSALESPETKLTIVENLLGQKEEGDKIIQSCKKQLEVVLQETAPEGHPALINSFEEQSKAWNTFLTLCSDAKVKLDQLYSQYAEFGKKVDDLEAWLKQKEAQVKDQSLKNTEETKRSHLEKLKSLEEEIASKSDEFSQLTSQGENLDSESELNTRVSQLITRYQTLQNIVKENIHRYETFVAEHKAFNDDYAQFVMWLSEKQDDLQNLSHIVGDIAVLQDRQKKIKDLIDERNRHSEKYEDLIENGEKLYAHTSPDGREIIRQQLRNLRTIWDGFTDDLQNATNKLDQCLVQFSDFTAAQEQLTKWLKDVEKAMHQHTELKTTLQEKRAQLQNHKIMHQEITSHQQLVDSVCDKAQQLVDQTKDKSLNIYLQSIKQLFKNIVNKSEDLLNNLGECVENHNQFNVQVNAFKDWLATESEKLQEYNDISGEKSDIVKRLDAIKALKNNKAEGDNLLEKLKQQLAIVAQSTAPKGVEALKKELEELNDLLNQHMDAIDKTAAKQENALKQWQDFEDNLQKLNDWFKEAELKFRDQPLCATLSEKEAQLKAYKNERDKIAAKEKEIDAFVDNSHALLQTSDVPRIKPAIAQISNRYLTLLALTKEVINKWQNLVDDHRNYQDKLEDVSTWMTPLEEHLAALLHGELANNVEAKSNRLQVLLSEKEQGEHKLNSVTLAGEKLYPDTAAPGRETIRNELRNIRERWDKLQEGVLEEQKLQDAQSQQLSSYHEMLHQILAWLDSMEKAIQVDPSTWNSSQEVRSKLLKHKTTLQEIVSHKRVIEGITEKANSLAQLTNSKEKSSEIAENIKSINNRYQNLIKNAQDVIKQLEDCLDVYQQFYDLQKAHQDYQKQLWDKLASYSDYSGNKQALQERLNKIIEIQDHLPDGNITLTELENHVNNKISILPARSQESMQRDVTNLKFDMDKFVAALSDVKFALEDRLKQWSDYENCLERLLSWLTDTELALKSYGLKGTIEEKQEQLEKYQALMLSLKQNEAEFDKMSDRSTELVQSSGETRISVNVQQITSRFQAVQATARDIVKKCEQAVNDHKAYIEKYRQCSDWIAAAQARFDSCRQKIKAGARNVLVDSSKVLEELLAQQPSATLLLNNTVELGEKLYPSTSPEGREDISTQLQELQQALDSLYDGVSSTERDLKTKLHRWSSFEDCVDHIRDWLKQAEQQLPQELELKATLDEKRAQLQIYRTLLHDALAHQQDILDLRDKTENLPEHSDSIDQQLANLTEQHAKILKRAQQFVERYEAIVSDHQQYSKAVLDAHEWMDATNNTVSLWADTELERVALHSNLKRLKNLQASLPEEEARIARIRDLGDKVIPGTVDYGQGNIRSQIDSSQQEWAALQSAIANTIKALENKVESWAEYEAMKDHILTWIRDTDTKLHLVDLKATAKEKKDQLDELKALQGEIRAKEFEIDSVTERSQQLNKGLGSRSSQVSELAIKYQQICHKVKELTTKWQQYYNTHEDFDNKVAECTQWLEDIRKKLNYCSDLSSPSQKDLEAKLEMIQDLLLYKDEGFSKIQNLVELAQSVLANTAPSGHEAINQTLANLQEEWSNLASKMIETKTILDDSIARWSGLLEQTEGLNKTIEWMEAQLAELSDFQGSMPEKRAQLDRIKNVEEKVRCEKIEVDNLKGKAAEMLASGQQGQAAAQAKAILDKFDDLADKIMKLLAEREDQYKDHKTYKDAYDELQRWLMRAQEKMPQIKQKPLSDKLALENFVAPIDALLNKQAQGEVLLDHLEHTAEVVLPSTSPQGQEVIRNDNRALRESFERLFKELKEQKDQLEVILVHWRDYKDEYERLSDWLQQIAILTKNQKLALSATLPEKEKQVEDVKDILKKLEDGKEQIDKFNQSAQVLLNTHLEAYVNNQLQHLNSRYQVELNLAKDVLKKVETNLEQHQEYANNLQKSRAWIDNARELIRNCSESSTTTTKEILQERLDTIQELLQKREEGQNLIHATVNSGEKVLRNTRSDGREIINNELKQLQNDWDKLVKKMSTAKVHLEKALLQWADYDSSYSQLQQWITDREAKLQQVSEQKVERAKGQTGLSCLPIGERKATLRETNSIVQDIVSFEPVIQSVASKAEDLMQAAPASEISNKYETLSKQAKELYEKQKETVEQHQAFVDASNDLHQWLRLAKERLSKCSEPTGDKEGLGSKLSQLKVLQSEIPEGNKKLETVLETGEAACQCADEEDKEIIEEEVALIQEDFDHYVESLNNTKNLLEIGIVKWAEYENQYQDALDWLAKTEELVQSYNKLQDSLDEKRMVLEQFQVHLQTLFDWQKDLDKLNMKAQVLLETCADTRISNAVTQLATKYNALLSLAKEIMRRLELHYQEHQQHNALYQECQDWVDRTREKLNECLEIPNTLNEVNSKLQIVKGIRTSLEQGQNKLRYVLELKEKVIMNTEQAGAAKIQEDTENLKQDIEKLLTDVNDIRNKLTSRATQLEEIAKLQKLLDDWLHDIEQQIQGDSAYLNDLSEKKSKLEKFRTIQKELGAQNDLVDKLKAKLDEDKTLKADECQNSFKKYEDLKQQVADAIKNLENQVEKHNQYKQSLAETADWIRKARLDIQQCSDLHEEKAKIIEKQEKISKIAESLPTGGALVRKTIDLSIAVMKTTGNEGKDAIKQEIDQLNSDWEGLQAVCADTQKALSNCITAWEDYTENYSNMKEWLEEHQKLVALEQEEDKKSPEDLDRCRQLLEKIVAQKPQMEDLNDYCESLMELCACGWVRDQTVQLQGAYTNLLTNAQGLVSKIEKNLSDHTEFIKAKKELESWLYTAHGTVQDCIGVGDENSIKDKLETIRLVSLRMTEGQHLLTVLQDAFTKVIESTPVDKQEALREDMTTLRNSWDQLTMDVTSIQAQLKAALARWDAFNESKKQFEQWLTESEKILKETPKTKGEFGEMKTLLERYKNLQMEISNKKVDLDRLLSEGTELSAWAKQPEVLNEVKQLEARYQKLVDSCNNRKIQLESEIQDYNSYHQSLQETEKWLLQVSFQLMAHNSLYITNREQTEQQIAQHKVLLDDIQNYQSTLADVKAKGNAQIERYVSEAPGIKDSVEKQLTNVQDSYNSLLQTAVQIRNRLLESLAKFKEYEDTLESIMKNLDTYEPIINEELEKPVNNLKEAHAQLETAKTMHNKLQAEKSRLAVAVQACEAATASISRPSSPRDTLPPPIPQKELEVRARLEDLIDQVQSHLGNLSTSVAEFEEKQKQRLALKDWILSQKSVVNDWRLKPTKLRSDAAKQELNNMNDLLNTIAQKRTQLVTEFPATEEENRELEELLNSLEDDLTKAIAQKQCHQALIDDYRQNIANINNWFDNLVKRIDAIDKGSGLNCIQKQASVSDIKSEFEDQGPKKIEDVRQLASQVTDVVSNLDSQQVEEQLKAAERRYNDIGKRLQRKMQVLEMTRKGIEDTKNEIEQAREWVKEKSIQLQKPTPLGFESRKVEDKLNALKSLSKEADNKQVLRETLLKRVNSMTNELEPSEQNQLETALKNLGNEQDELMDKIKAEIDRVQGAANTRRTLEINLEKAKAWLRAKNSEIRKLSGYLPLKSHQVEQEIYQHKMHENEIKNFNEGDLNDLLKLGNSILKECDESDRQRLQNLLDEVKEEYDNLKQESQQKITALVDLLQGRKQFENEIDKCNNWLKEAEVATSAEIRAPNLEVLEEQLAKYEKLNQESKKVKEDIEKITEQGKAILPTISEGDKIMLNELLRNLKERHSNIAGVIEDRTNALKQNIQKQREAAARLAESLQFLQDIQNQLKELNKPIGSKVEDVQNMLSEYDRILGNLKSNKSKLTDIPGASPADLQNITSQYDDLLKTIEDQIARLKQLLLLREQFIALITDIMTFITKYTGVVRDIEKSGDTVEDKIKQYDDIILKIQTCEAMLASAEDKGQQIAADGSAQDRNNITEQLQSVKQSLQNLRRAVEKQRQEHEHTAAEHRKLAAELEDILDWLHANEAAVRSRPLLKRDIKSVEKELENHRELSENVNKYLDRIREVQEATKHDEGMPGSLLEQLSEANSLLTSLPRELEEREKYLENNKVLRENYAALKQKLFDWVKEAEIRLQSNKDGIDFENILTDLEEHKVYFSTETAIKELVAQTIQQAADKIWPSLTPSEQEELSREQQQHTQLLKNTLNSAKSQQAKLEQNAEIWKDYCQTLDKVKAAIARTKFTDEPVSTLAGLHFNIQKITHALNDIQNQQLELDLLLERVSELTSQADERNKAKIEQQSAEVSEEWATLVSDLENRRDILTKLSQIWETFEGRWQNLESLIVGIEEKAKHIDTVVRNKQHVIETKKYIEELQSEADSLDDFKKEVNKLSDTILLYLNESSSASAKALSDKLKQLNQSYDGLLESLREKHSKANKDLVEINKAFADIAESKDSLSSLYKEIQDFYVFDENLNHTERELGKLCNKVSSHISEAKDLITEIRDKYNQSQQLVPTDVSQELTNLELLTEALLNAMEEKNREFKKARTVRTDYIGDVDEVQNWIKNAELKMQNRSIEPQVLNDHLQEIQSELGSIADRLDKLTKNGKIIIDKTRDNEEKAIVQTTIDNLTDQLQQLRSVLDEKKQQVGETLDAWQRFLNLYQAVLTWAQEKRIFLKEPLQISTLHEARQKLHDYSNAAKTCKVAAKNLSEMAKELDYIGSVTSVGDLPQKMEHAEEIKTEVEAHILERNALLQETAEEWEQCEKKMKEVKTWMEKSKSSLEAPQNKKRPLRDQHAIREKMLGDIQIQKAKIAISVEKLELHFRSGIGGDSKVTEAAEDLIKELDQFLNSIRTQTSQLEAAIVQVEQYQMEVQQLRQQIIQVEQQLRTVLAPTYLPHDREQAARDQQAQAESYRQQIAILMTKIHHVDPHYVLPPLPTDPALLGVTYADIAAGRSSPCSFDRPASEERDSITLTTTVEQHDTASLEMVSASAPENVEVSVDPVPEIHLPETEKEIQNIVIETAEKAKSNRRGRSPRRREEKPKPKNIKPSDKSDVEFAEPSGSVHTETREYATEVAQSPKIHTRTEKICKPVVLKQTITELTVPQQKSRERSPSPIWSPGASTYAEVLRGRTKTTRERTTKTTGKRNTRTVRKRTAKTTRKRTTRTTRKGTARSTRKRTTRTARTRTTREIRKGTAKKIRKRETEANRKRTTKAVRNRTTKSYPERSYRRKTCRTNYYVVGSASTISVTAIYPRNASSCSILSTTTSSTAACNV</sequence>
<feature type="compositionally biased region" description="Basic and acidic residues" evidence="7">
    <location>
        <begin position="6647"/>
        <end position="6665"/>
    </location>
</feature>
<evidence type="ECO:0000256" key="6">
    <source>
        <dbReference type="SAM" id="Coils"/>
    </source>
</evidence>
<feature type="coiled-coil region" evidence="6">
    <location>
        <begin position="5984"/>
        <end position="6058"/>
    </location>
</feature>
<evidence type="ECO:0000256" key="3">
    <source>
        <dbReference type="ARBA" id="ARBA00022737"/>
    </source>
</evidence>
<keyword evidence="5" id="KW-0472">Membrane</keyword>
<dbReference type="GO" id="GO:0008285">
    <property type="term" value="P:negative regulation of cell population proliferation"/>
    <property type="evidence" value="ECO:0007669"/>
    <property type="project" value="TreeGrafter"/>
</dbReference>
<feature type="coiled-coil region" evidence="6">
    <location>
        <begin position="512"/>
        <end position="582"/>
    </location>
</feature>
<dbReference type="GO" id="GO:0034993">
    <property type="term" value="C:meiotic nuclear membrane microtubule tethering complex"/>
    <property type="evidence" value="ECO:0007669"/>
    <property type="project" value="TreeGrafter"/>
</dbReference>
<feature type="coiled-coil region" evidence="6">
    <location>
        <begin position="3566"/>
        <end position="3600"/>
    </location>
</feature>
<feature type="coiled-coil region" evidence="6">
    <location>
        <begin position="5590"/>
        <end position="5686"/>
    </location>
</feature>
<dbReference type="FunFam" id="1.20.58.60:FF:000306">
    <property type="entry name" value="Uncharacterized protein, isoform F"/>
    <property type="match status" value="1"/>
</dbReference>
<dbReference type="InterPro" id="IPR002017">
    <property type="entry name" value="Spectrin_repeat"/>
</dbReference>
<dbReference type="PANTHER" id="PTHR47535">
    <property type="entry name" value="MUSCLE-SPECIFIC PROTEIN 300 KDA, ISOFORM G"/>
    <property type="match status" value="1"/>
</dbReference>
<feature type="coiled-coil region" evidence="6">
    <location>
        <begin position="6196"/>
        <end position="6257"/>
    </location>
</feature>
<comment type="subcellular location">
    <subcellularLocation>
        <location evidence="1">Membrane</location>
    </subcellularLocation>
</comment>
<feature type="coiled-coil region" evidence="6">
    <location>
        <begin position="1793"/>
        <end position="1827"/>
    </location>
</feature>
<dbReference type="GO" id="GO:0051015">
    <property type="term" value="F:actin filament binding"/>
    <property type="evidence" value="ECO:0007669"/>
    <property type="project" value="TreeGrafter"/>
</dbReference>
<feature type="coiled-coil region" evidence="6">
    <location>
        <begin position="1375"/>
        <end position="1402"/>
    </location>
</feature>
<evidence type="ECO:0000256" key="1">
    <source>
        <dbReference type="ARBA" id="ARBA00004370"/>
    </source>
</evidence>
<protein>
    <recommendedName>
        <fullName evidence="8">Nesprin-1 spectrin repeats region domain-containing protein</fullName>
    </recommendedName>
</protein>
<dbReference type="GO" id="GO:0007097">
    <property type="term" value="P:nuclear migration"/>
    <property type="evidence" value="ECO:0007669"/>
    <property type="project" value="TreeGrafter"/>
</dbReference>
<dbReference type="InterPro" id="IPR052403">
    <property type="entry name" value="LINC-complex_assoc"/>
</dbReference>
<evidence type="ECO:0000313" key="10">
    <source>
        <dbReference type="Proteomes" id="UP000801492"/>
    </source>
</evidence>
<dbReference type="SMART" id="SM00150">
    <property type="entry name" value="SPEC"/>
    <property type="match status" value="41"/>
</dbReference>
<organism evidence="9 10">
    <name type="scientific">Ignelater luminosus</name>
    <name type="common">Cucubano</name>
    <name type="synonym">Pyrophorus luminosus</name>
    <dbReference type="NCBI Taxonomy" id="2038154"/>
    <lineage>
        <taxon>Eukaryota</taxon>
        <taxon>Metazoa</taxon>
        <taxon>Ecdysozoa</taxon>
        <taxon>Arthropoda</taxon>
        <taxon>Hexapoda</taxon>
        <taxon>Insecta</taxon>
        <taxon>Pterygota</taxon>
        <taxon>Neoptera</taxon>
        <taxon>Endopterygota</taxon>
        <taxon>Coleoptera</taxon>
        <taxon>Polyphaga</taxon>
        <taxon>Elateriformia</taxon>
        <taxon>Elateroidea</taxon>
        <taxon>Elateridae</taxon>
        <taxon>Agrypninae</taxon>
        <taxon>Pyrophorini</taxon>
        <taxon>Ignelater</taxon>
    </lineage>
</organism>
<comment type="caution">
    <text evidence="9">The sequence shown here is derived from an EMBL/GenBank/DDBJ whole genome shotgun (WGS) entry which is preliminary data.</text>
</comment>
<dbReference type="GO" id="GO:0005640">
    <property type="term" value="C:nuclear outer membrane"/>
    <property type="evidence" value="ECO:0007669"/>
    <property type="project" value="TreeGrafter"/>
</dbReference>
<feature type="coiled-coil region" evidence="6">
    <location>
        <begin position="4209"/>
        <end position="4247"/>
    </location>
</feature>
<feature type="coiled-coil region" evidence="6">
    <location>
        <begin position="2223"/>
        <end position="2253"/>
    </location>
</feature>
<feature type="coiled-coil region" evidence="6">
    <location>
        <begin position="1992"/>
        <end position="2019"/>
    </location>
</feature>
<accession>A0A8K0CAV6</accession>